<dbReference type="Pfam" id="PF13646">
    <property type="entry name" value="HEAT_2"/>
    <property type="match status" value="1"/>
</dbReference>
<dbReference type="InterPro" id="IPR004155">
    <property type="entry name" value="PBS_lyase_HEAT"/>
</dbReference>
<dbReference type="EMBL" id="WOXT01000006">
    <property type="protein sequence ID" value="MUV15757.1"/>
    <property type="molecule type" value="Genomic_DNA"/>
</dbReference>
<dbReference type="Gene3D" id="1.25.10.10">
    <property type="entry name" value="Leucine-rich Repeat Variant"/>
    <property type="match status" value="1"/>
</dbReference>
<dbReference type="RefSeq" id="WP_156643341.1">
    <property type="nucleotide sequence ID" value="NZ_WOXT01000006.1"/>
</dbReference>
<accession>A0A7C9HP14</accession>
<keyword evidence="2" id="KW-1185">Reference proteome</keyword>
<dbReference type="InterPro" id="IPR016024">
    <property type="entry name" value="ARM-type_fold"/>
</dbReference>
<gene>
    <name evidence="1" type="ORF">GN331_16260</name>
</gene>
<sequence length="422" mass="44702">MLADMGPERAAAAPGLLAIAQDPAASEAKVAGALSVLGGLGADAASTEAALIALRARRPSTSAQIDDALIAMHSRRSGAIFAERFGNQAPDIFQLRDLAEVGPASRDAGPAVVALLSNPESEIRLGATLTLGFIGYAPSVDALIALLDDPVDARVAWAAAESLGRLRDPRAISPLERTARAHWYPPVRETAASAAASLRNGTTFVGKQEDDDFQLRFIAVWNLGEGVANCSSPVDAPAADLRYRKLSIKKDKASITKLAYPARLTSDDDPPPSMRPELAAYYADIAAKRARWLKTAPDVVPQVAMRVNDGWLAGSDRGEFGGELVFVGDGGTRRQLAEVNVKDLHVLGKRIVMLEGLAHGAIHEIARAPDGTMRATPWRILPGAPRTSWITEHGELLIQLESAGTVLVSPDGNMRMAPCRGV</sequence>
<reference evidence="1 2" key="1">
    <citation type="submission" date="2019-12" db="EMBL/GenBank/DDBJ databases">
        <authorList>
            <person name="Xu J."/>
        </authorList>
    </citation>
    <scope>NUCLEOTIDE SEQUENCE [LARGE SCALE GENOMIC DNA]</scope>
    <source>
        <strain evidence="1 2">HX-5-24</strain>
    </source>
</reference>
<proteinExistence type="predicted"/>
<evidence type="ECO:0000313" key="2">
    <source>
        <dbReference type="Proteomes" id="UP000479692"/>
    </source>
</evidence>
<organism evidence="1 2">
    <name type="scientific">Noviluteimonas gilva</name>
    <dbReference type="NCBI Taxonomy" id="2682097"/>
    <lineage>
        <taxon>Bacteria</taxon>
        <taxon>Pseudomonadati</taxon>
        <taxon>Pseudomonadota</taxon>
        <taxon>Gammaproteobacteria</taxon>
        <taxon>Lysobacterales</taxon>
        <taxon>Lysobacteraceae</taxon>
        <taxon>Noviluteimonas</taxon>
    </lineage>
</organism>
<evidence type="ECO:0000313" key="1">
    <source>
        <dbReference type="EMBL" id="MUV15757.1"/>
    </source>
</evidence>
<dbReference type="AlphaFoldDB" id="A0A7C9HP14"/>
<name>A0A7C9HP14_9GAMM</name>
<dbReference type="SUPFAM" id="SSF48371">
    <property type="entry name" value="ARM repeat"/>
    <property type="match status" value="1"/>
</dbReference>
<dbReference type="Proteomes" id="UP000479692">
    <property type="component" value="Unassembled WGS sequence"/>
</dbReference>
<comment type="caution">
    <text evidence="1">The sequence shown here is derived from an EMBL/GenBank/DDBJ whole genome shotgun (WGS) entry which is preliminary data.</text>
</comment>
<dbReference type="InterPro" id="IPR011989">
    <property type="entry name" value="ARM-like"/>
</dbReference>
<evidence type="ECO:0008006" key="3">
    <source>
        <dbReference type="Google" id="ProtNLM"/>
    </source>
</evidence>
<dbReference type="SMART" id="SM00567">
    <property type="entry name" value="EZ_HEAT"/>
    <property type="match status" value="2"/>
</dbReference>
<protein>
    <recommendedName>
        <fullName evidence="3">HEAT repeat domain-containing protein</fullName>
    </recommendedName>
</protein>